<evidence type="ECO:0000313" key="2">
    <source>
        <dbReference type="EMBL" id="THV22092.1"/>
    </source>
</evidence>
<dbReference type="GO" id="GO:0050660">
    <property type="term" value="F:flavin adenine dinucleotide binding"/>
    <property type="evidence" value="ECO:0007669"/>
    <property type="project" value="InterPro"/>
</dbReference>
<dbReference type="Proteomes" id="UP000305792">
    <property type="component" value="Unassembled WGS sequence"/>
</dbReference>
<keyword evidence="3" id="KW-1185">Reference proteome</keyword>
<dbReference type="PANTHER" id="PTHR43539">
    <property type="entry name" value="FLAVIN-BINDING MONOOXYGENASE-LIKE PROTEIN (AFU_ORTHOLOGUE AFUA_4G09220)"/>
    <property type="match status" value="1"/>
</dbReference>
<organism evidence="2 3">
    <name type="scientific">Glycomyces paridis</name>
    <dbReference type="NCBI Taxonomy" id="2126555"/>
    <lineage>
        <taxon>Bacteria</taxon>
        <taxon>Bacillati</taxon>
        <taxon>Actinomycetota</taxon>
        <taxon>Actinomycetes</taxon>
        <taxon>Glycomycetales</taxon>
        <taxon>Glycomycetaceae</taxon>
        <taxon>Glycomyces</taxon>
    </lineage>
</organism>
<evidence type="ECO:0000313" key="3">
    <source>
        <dbReference type="Proteomes" id="UP000305792"/>
    </source>
</evidence>
<dbReference type="InterPro" id="IPR036188">
    <property type="entry name" value="FAD/NAD-bd_sf"/>
</dbReference>
<dbReference type="SUPFAM" id="SSF51905">
    <property type="entry name" value="FAD/NAD(P)-binding domain"/>
    <property type="match status" value="2"/>
</dbReference>
<proteinExistence type="predicted"/>
<dbReference type="PIRSF" id="PIRSF000332">
    <property type="entry name" value="FMO"/>
    <property type="match status" value="1"/>
</dbReference>
<dbReference type="PRINTS" id="PR00469">
    <property type="entry name" value="PNDRDTASEII"/>
</dbReference>
<dbReference type="Gene3D" id="3.50.50.60">
    <property type="entry name" value="FAD/NAD(P)-binding domain"/>
    <property type="match status" value="1"/>
</dbReference>
<dbReference type="InterPro" id="IPR000960">
    <property type="entry name" value="Flavin_mOase"/>
</dbReference>
<reference evidence="2 3" key="1">
    <citation type="journal article" date="2018" name="Int. J. Syst. Evol. Microbiol.">
        <title>Glycomyces paridis sp. nov., isolated from the medicinal plant Paris polyphylla.</title>
        <authorList>
            <person name="Fang X.M."/>
            <person name="Bai J.L."/>
            <person name="Su J."/>
            <person name="Zhao L.L."/>
            <person name="Liu H.Y."/>
            <person name="Ma B.P."/>
            <person name="Zhang Y.Q."/>
            <person name="Yu L.Y."/>
        </authorList>
    </citation>
    <scope>NUCLEOTIDE SEQUENCE [LARGE SCALE GENOMIC DNA]</scope>
    <source>
        <strain evidence="2 3">CPCC 204357</strain>
    </source>
</reference>
<accession>A0A4S8P0J2</accession>
<name>A0A4S8P0J2_9ACTN</name>
<dbReference type="GO" id="GO:0050661">
    <property type="term" value="F:NADP binding"/>
    <property type="evidence" value="ECO:0007669"/>
    <property type="project" value="InterPro"/>
</dbReference>
<gene>
    <name evidence="2" type="ORF">E9998_24040</name>
</gene>
<protein>
    <submittedName>
        <fullName evidence="2">NAD(P)/FAD-dependent oxidoreductase</fullName>
    </submittedName>
</protein>
<sequence>MDLIDTLVIGAGQSGLATAHALRKLGVDPVVLEAGDAPTGAWPKYYESLTLFSPARYSALPGKPFPGDPDRYPHRDEVIDYLAAYAKELDADIRTGHHVRTIEHHDGIFTAHLADGRALHARTIVAATGGFTNPYRPALPGIEEFTGTVLHAADYYRPEPFAGQRVLVVGGGNSAVQIAAKLAEIARVTVTTRGKLRFAPQRPLGRDLHFWYTVTGLDAAPIGRLLTHPPTVPVLDTGRYRTSIAAGRPDHRPMFTSLEADQVHWSDGTSERIDALILATGYRPALSYLTELNALDEHGHPRHRSGLATDRAGLAFVGLEWQRSLSSASIRGVGRDASRVARPLAALVLNSRKEIG</sequence>
<dbReference type="Pfam" id="PF13738">
    <property type="entry name" value="Pyr_redox_3"/>
    <property type="match status" value="1"/>
</dbReference>
<keyword evidence="1" id="KW-0560">Oxidoreductase</keyword>
<dbReference type="EMBL" id="STGX01000024">
    <property type="protein sequence ID" value="THV22092.1"/>
    <property type="molecule type" value="Genomic_DNA"/>
</dbReference>
<dbReference type="InterPro" id="IPR050982">
    <property type="entry name" value="Auxin_biosynth/cation_transpt"/>
</dbReference>
<comment type="caution">
    <text evidence="2">The sequence shown here is derived from an EMBL/GenBank/DDBJ whole genome shotgun (WGS) entry which is preliminary data.</text>
</comment>
<dbReference type="AlphaFoldDB" id="A0A4S8P0J2"/>
<dbReference type="OrthoDB" id="9808049at2"/>
<dbReference type="RefSeq" id="WP_136532285.1">
    <property type="nucleotide sequence ID" value="NZ_STGX01000024.1"/>
</dbReference>
<dbReference type="PRINTS" id="PR00368">
    <property type="entry name" value="FADPNR"/>
</dbReference>
<evidence type="ECO:0000256" key="1">
    <source>
        <dbReference type="ARBA" id="ARBA00023002"/>
    </source>
</evidence>
<dbReference type="PANTHER" id="PTHR43539:SF78">
    <property type="entry name" value="FLAVIN-CONTAINING MONOOXYGENASE"/>
    <property type="match status" value="1"/>
</dbReference>
<dbReference type="GO" id="GO:0004497">
    <property type="term" value="F:monooxygenase activity"/>
    <property type="evidence" value="ECO:0007669"/>
    <property type="project" value="TreeGrafter"/>
</dbReference>